<keyword evidence="3" id="KW-0488">Methylation</keyword>
<dbReference type="FunFam" id="3.40.50.300:FF:000475">
    <property type="entry name" value="GTP-binding protein Rhes"/>
    <property type="match status" value="1"/>
</dbReference>
<dbReference type="PANTHER" id="PTHR46149:SF8">
    <property type="entry name" value="NOVEL MEMBER OF RAS FAMILY"/>
    <property type="match status" value="1"/>
</dbReference>
<dbReference type="GeneTree" id="ENSGT00940000163566"/>
<keyword evidence="7" id="KW-0449">Lipoprotein</keyword>
<dbReference type="PANTHER" id="PTHR46149">
    <property type="entry name" value="MIP08469P"/>
    <property type="match status" value="1"/>
</dbReference>
<dbReference type="GO" id="GO:0005525">
    <property type="term" value="F:GTP binding"/>
    <property type="evidence" value="ECO:0007669"/>
    <property type="project" value="UniProtKB-KW"/>
</dbReference>
<dbReference type="KEGG" id="pmua:114584807"/>
<dbReference type="SMART" id="SM00174">
    <property type="entry name" value="RHO"/>
    <property type="match status" value="1"/>
</dbReference>
<dbReference type="PRINTS" id="PR00449">
    <property type="entry name" value="RASTRNSFRMNG"/>
</dbReference>
<dbReference type="NCBIfam" id="TIGR00231">
    <property type="entry name" value="small_GTP"/>
    <property type="match status" value="1"/>
</dbReference>
<evidence type="ECO:0000313" key="11">
    <source>
        <dbReference type="Ensembl" id="ENSPMRP00000036321.1"/>
    </source>
</evidence>
<evidence type="ECO:0000256" key="10">
    <source>
        <dbReference type="SAM" id="MobiDB-lite"/>
    </source>
</evidence>
<dbReference type="Proteomes" id="UP000472272">
    <property type="component" value="Chromosome 14"/>
</dbReference>
<keyword evidence="2" id="KW-1003">Cell membrane</keyword>
<organism evidence="11 12">
    <name type="scientific">Podarcis muralis</name>
    <name type="common">Wall lizard</name>
    <name type="synonym">Lacerta muralis</name>
    <dbReference type="NCBI Taxonomy" id="64176"/>
    <lineage>
        <taxon>Eukaryota</taxon>
        <taxon>Metazoa</taxon>
        <taxon>Chordata</taxon>
        <taxon>Craniata</taxon>
        <taxon>Vertebrata</taxon>
        <taxon>Euteleostomi</taxon>
        <taxon>Lepidosauria</taxon>
        <taxon>Squamata</taxon>
        <taxon>Bifurcata</taxon>
        <taxon>Unidentata</taxon>
        <taxon>Episquamata</taxon>
        <taxon>Laterata</taxon>
        <taxon>Lacertibaenia</taxon>
        <taxon>Lacertidae</taxon>
        <taxon>Podarcis</taxon>
    </lineage>
</organism>
<protein>
    <submittedName>
        <fullName evidence="11">Ras-related protein Rap-2c-like</fullName>
    </submittedName>
</protein>
<comment type="subcellular location">
    <subcellularLocation>
        <location evidence="1">Cell membrane</location>
        <topology evidence="1">Lipid-anchor</topology>
    </subcellularLocation>
</comment>
<dbReference type="Pfam" id="PF00071">
    <property type="entry name" value="Ras"/>
    <property type="match status" value="1"/>
</dbReference>
<dbReference type="RefSeq" id="XP_028562763.1">
    <property type="nucleotide sequence ID" value="XM_028706930.1"/>
</dbReference>
<keyword evidence="6" id="KW-0472">Membrane</keyword>
<keyword evidence="4" id="KW-0547">Nucleotide-binding</keyword>
<evidence type="ECO:0000256" key="6">
    <source>
        <dbReference type="ARBA" id="ARBA00023136"/>
    </source>
</evidence>
<evidence type="ECO:0000256" key="2">
    <source>
        <dbReference type="ARBA" id="ARBA00022475"/>
    </source>
</evidence>
<dbReference type="SMART" id="SM00173">
    <property type="entry name" value="RAS"/>
    <property type="match status" value="1"/>
</dbReference>
<evidence type="ECO:0000256" key="8">
    <source>
        <dbReference type="ARBA" id="ARBA00023289"/>
    </source>
</evidence>
<evidence type="ECO:0000256" key="1">
    <source>
        <dbReference type="ARBA" id="ARBA00004193"/>
    </source>
</evidence>
<evidence type="ECO:0000313" key="12">
    <source>
        <dbReference type="Proteomes" id="UP000472272"/>
    </source>
</evidence>
<dbReference type="PROSITE" id="PS51419">
    <property type="entry name" value="RAB"/>
    <property type="match status" value="1"/>
</dbReference>
<dbReference type="InterPro" id="IPR052236">
    <property type="entry name" value="Small_GTPase_RasD"/>
</dbReference>
<dbReference type="GO" id="GO:0005886">
    <property type="term" value="C:plasma membrane"/>
    <property type="evidence" value="ECO:0007669"/>
    <property type="project" value="UniProtKB-SubCell"/>
</dbReference>
<dbReference type="AlphaFoldDB" id="A0A670KH51"/>
<keyword evidence="12" id="KW-1185">Reference proteome</keyword>
<evidence type="ECO:0000256" key="4">
    <source>
        <dbReference type="ARBA" id="ARBA00022741"/>
    </source>
</evidence>
<dbReference type="InterPro" id="IPR005225">
    <property type="entry name" value="Small_GTP-bd"/>
</dbReference>
<proteinExistence type="inferred from homology"/>
<dbReference type="GeneID" id="114584807"/>
<evidence type="ECO:0000256" key="3">
    <source>
        <dbReference type="ARBA" id="ARBA00022481"/>
    </source>
</evidence>
<accession>A0A670KH51</accession>
<gene>
    <name evidence="11" type="primary">LOC114584807</name>
</gene>
<dbReference type="SMART" id="SM00175">
    <property type="entry name" value="RAB"/>
    <property type="match status" value="1"/>
</dbReference>
<keyword evidence="8" id="KW-0636">Prenylation</keyword>
<dbReference type="Ensembl" id="ENSPMRT00000038488.1">
    <property type="protein sequence ID" value="ENSPMRP00000036321.1"/>
    <property type="gene ID" value="ENSPMRG00000023452.1"/>
</dbReference>
<dbReference type="OMA" id="CIRHSDA"/>
<comment type="similarity">
    <text evidence="9">Belongs to the small GTPase superfamily. RasD family.</text>
</comment>
<dbReference type="Gene3D" id="3.40.50.300">
    <property type="entry name" value="P-loop containing nucleotide triphosphate hydrolases"/>
    <property type="match status" value="1"/>
</dbReference>
<sequence length="215" mass="23652">MSLKPEARVRLVFLGAAGVGKTALIRRFLHDAFEARHRRTVEELHVLELDLEPPGPTLRLRLELLDTSGSYSFPAMRRLCIQHGDVFALVYSPHEPGSFEELQRLRDEILEAKPGAPVRLVVVANKSDLGPATGNSDRLAAATVQREWGARHVEASAKQGCNVVGLFQELLGQVDVLSGRLSPALRRRSIPDPLAKEPTASTRRRPSKSPNCAIC</sequence>
<evidence type="ECO:0000256" key="7">
    <source>
        <dbReference type="ARBA" id="ARBA00023288"/>
    </source>
</evidence>
<dbReference type="InterPro" id="IPR027417">
    <property type="entry name" value="P-loop_NTPase"/>
</dbReference>
<evidence type="ECO:0000256" key="5">
    <source>
        <dbReference type="ARBA" id="ARBA00023134"/>
    </source>
</evidence>
<dbReference type="OrthoDB" id="265044at2759"/>
<keyword evidence="5" id="KW-0342">GTP-binding</keyword>
<evidence type="ECO:0000256" key="9">
    <source>
        <dbReference type="ARBA" id="ARBA00038061"/>
    </source>
</evidence>
<dbReference type="PROSITE" id="PS51421">
    <property type="entry name" value="RAS"/>
    <property type="match status" value="1"/>
</dbReference>
<dbReference type="GO" id="GO:0003924">
    <property type="term" value="F:GTPase activity"/>
    <property type="evidence" value="ECO:0007669"/>
    <property type="project" value="InterPro"/>
</dbReference>
<name>A0A670KH51_PODMU</name>
<feature type="region of interest" description="Disordered" evidence="10">
    <location>
        <begin position="188"/>
        <end position="215"/>
    </location>
</feature>
<dbReference type="SUPFAM" id="SSF52540">
    <property type="entry name" value="P-loop containing nucleoside triphosphate hydrolases"/>
    <property type="match status" value="1"/>
</dbReference>
<reference evidence="11 12" key="1">
    <citation type="journal article" date="2019" name="Proc. Natl. Acad. Sci. U.S.A.">
        <title>Regulatory changes in pterin and carotenoid genes underlie balanced color polymorphisms in the wall lizard.</title>
        <authorList>
            <person name="Andrade P."/>
            <person name="Pinho C."/>
            <person name="Perez I de Lanuza G."/>
            <person name="Afonso S."/>
            <person name="Brejcha J."/>
            <person name="Rubin C.J."/>
            <person name="Wallerman O."/>
            <person name="Pereira P."/>
            <person name="Sabatino S.J."/>
            <person name="Bellati A."/>
            <person name="Pellitteri-Rosa D."/>
            <person name="Bosakova Z."/>
            <person name="Bunikis I."/>
            <person name="Carretero M.A."/>
            <person name="Feiner N."/>
            <person name="Marsik P."/>
            <person name="Pauperio F."/>
            <person name="Salvi D."/>
            <person name="Soler L."/>
            <person name="While G.M."/>
            <person name="Uller T."/>
            <person name="Font E."/>
            <person name="Andersson L."/>
            <person name="Carneiro M."/>
        </authorList>
    </citation>
    <scope>NUCLEOTIDE SEQUENCE</scope>
</reference>
<dbReference type="InterPro" id="IPR001806">
    <property type="entry name" value="Small_GTPase"/>
</dbReference>
<reference evidence="11" key="2">
    <citation type="submission" date="2025-05" db="UniProtKB">
        <authorList>
            <consortium name="Ensembl"/>
        </authorList>
    </citation>
    <scope>IDENTIFICATION</scope>
</reference>
<dbReference type="Ensembl" id="ENSPMRT00000038509.1">
    <property type="protein sequence ID" value="ENSPMRP00000036342.1"/>
    <property type="gene ID" value="ENSPMRG00000023460.1"/>
</dbReference>